<dbReference type="EMBL" id="PPTA01000003">
    <property type="protein sequence ID" value="TFB05375.1"/>
    <property type="molecule type" value="Genomic_DNA"/>
</dbReference>
<dbReference type="Proteomes" id="UP001642720">
    <property type="component" value="Unassembled WGS sequence"/>
</dbReference>
<dbReference type="GeneID" id="300575018"/>
<organism evidence="2 3">
    <name type="scientific">Trichoderma ghanense</name>
    <dbReference type="NCBI Taxonomy" id="65468"/>
    <lineage>
        <taxon>Eukaryota</taxon>
        <taxon>Fungi</taxon>
        <taxon>Dikarya</taxon>
        <taxon>Ascomycota</taxon>
        <taxon>Pezizomycotina</taxon>
        <taxon>Sordariomycetes</taxon>
        <taxon>Hypocreomycetidae</taxon>
        <taxon>Hypocreales</taxon>
        <taxon>Hypocreaceae</taxon>
        <taxon>Trichoderma</taxon>
    </lineage>
</organism>
<accession>A0ABY2HAP0</accession>
<sequence>MAPRSLVFKVLCRLCREVSRKVEACTPITAARYLGDVVVGLRQPQQGEVWRHHPQAQHLHENLSGAWGGPEHGTGYLYFRSQISDGRQEPETNKETKSSVRSEEVGAKGQKRREGEAPAWEDV</sequence>
<feature type="region of interest" description="Disordered" evidence="1">
    <location>
        <begin position="82"/>
        <end position="123"/>
    </location>
</feature>
<evidence type="ECO:0000313" key="2">
    <source>
        <dbReference type="EMBL" id="TFB05375.1"/>
    </source>
</evidence>
<evidence type="ECO:0000256" key="1">
    <source>
        <dbReference type="SAM" id="MobiDB-lite"/>
    </source>
</evidence>
<dbReference type="RefSeq" id="XP_073561576.1">
    <property type="nucleotide sequence ID" value="XM_073700568.1"/>
</dbReference>
<gene>
    <name evidence="2" type="ORF">CCMA1212_003214</name>
</gene>
<proteinExistence type="predicted"/>
<feature type="compositionally biased region" description="Basic and acidic residues" evidence="1">
    <location>
        <begin position="86"/>
        <end position="116"/>
    </location>
</feature>
<comment type="caution">
    <text evidence="2">The sequence shown here is derived from an EMBL/GenBank/DDBJ whole genome shotgun (WGS) entry which is preliminary data.</text>
</comment>
<reference evidence="2 3" key="1">
    <citation type="submission" date="2018-01" db="EMBL/GenBank/DDBJ databases">
        <title>Genome characterization of the sugarcane-associated fungus Trichoderma ghanense CCMA-1212 and their application in lignocelulose bioconversion.</title>
        <authorList>
            <person name="Steindorff A.S."/>
            <person name="Mendes T.D."/>
            <person name="Vilela E.S.D."/>
            <person name="Rodrigues D.S."/>
            <person name="Formighieri E.F."/>
            <person name="Melo I.S."/>
            <person name="Favaro L.C.L."/>
        </authorList>
    </citation>
    <scope>NUCLEOTIDE SEQUENCE [LARGE SCALE GENOMIC DNA]</scope>
    <source>
        <strain evidence="2 3">CCMA-1212</strain>
    </source>
</reference>
<protein>
    <submittedName>
        <fullName evidence="2">Uncharacterized protein</fullName>
    </submittedName>
</protein>
<name>A0ABY2HAP0_9HYPO</name>
<evidence type="ECO:0000313" key="3">
    <source>
        <dbReference type="Proteomes" id="UP001642720"/>
    </source>
</evidence>
<keyword evidence="3" id="KW-1185">Reference proteome</keyword>